<dbReference type="Pfam" id="PF05195">
    <property type="entry name" value="AMP_N"/>
    <property type="match status" value="1"/>
</dbReference>
<comment type="catalytic activity">
    <reaction evidence="1">
        <text>Release of any N-terminal amino acid, including proline, that is linked to proline, even from a dipeptide or tripeptide.</text>
        <dbReference type="EC" id="3.4.11.9"/>
    </reaction>
</comment>
<keyword evidence="12" id="KW-0031">Aminopeptidase</keyword>
<evidence type="ECO:0000256" key="4">
    <source>
        <dbReference type="ARBA" id="ARBA00012574"/>
    </source>
</evidence>
<dbReference type="InterPro" id="IPR007865">
    <property type="entry name" value="Aminopep_P_N"/>
</dbReference>
<dbReference type="Proteomes" id="UP000770785">
    <property type="component" value="Unassembled WGS sequence"/>
</dbReference>
<dbReference type="EMBL" id="JAATJH010000012">
    <property type="protein sequence ID" value="NJC28438.1"/>
    <property type="molecule type" value="Genomic_DNA"/>
</dbReference>
<sequence length="445" mass="48276">MFPATTYTARRKQLATDVQSGLIFLPGNAEAPMNYAGNTYPFRQDSNFRYFAGHNIPDLALTIDAASGASRLWGDDISLNHVVWMGEQPSVAELAARIGAERGGSLAELSTVLKTYAKEVKFLPPYRADRKTYLKEHLATLFPTGMGENAGANKGLIRAVINQRSIKSSEELEQMSIAVRTSMDMHAAAKTHAAPGQLEHEVAGLIEGMAIAGGGRLAYAAIVTKNGQILHNHYHGNTLQKGDLLLIDAGAEATSGYAGDITRTFAIGQPLTTKQEEIYRIVDRAKRESIAAARPGVKNRTLHDNAGRTIFSGLKDLGLTKGNPDEAVAAGAHALFMPHGLGHMIGLDVHDMEDLGEDLVGYDENTRRSTQFGTSSLRLGRELEKGFAITVEPGIYFIPALIDQWKADKICADFINFDKLKAYYDFGGIRLEDDIAITASGSRLL</sequence>
<keyword evidence="7 12" id="KW-0378">Hydrolase</keyword>
<dbReference type="GO" id="GO:0004177">
    <property type="term" value="F:aminopeptidase activity"/>
    <property type="evidence" value="ECO:0007669"/>
    <property type="project" value="UniProtKB-KW"/>
</dbReference>
<dbReference type="Gene3D" id="3.90.230.10">
    <property type="entry name" value="Creatinase/methionine aminopeptidase superfamily"/>
    <property type="match status" value="1"/>
</dbReference>
<dbReference type="PROSITE" id="PS00491">
    <property type="entry name" value="PROLINE_PEPTIDASE"/>
    <property type="match status" value="1"/>
</dbReference>
<evidence type="ECO:0000259" key="11">
    <source>
        <dbReference type="SMART" id="SM01011"/>
    </source>
</evidence>
<accession>A0ABX0XHX7</accession>
<evidence type="ECO:0000313" key="12">
    <source>
        <dbReference type="EMBL" id="NJC28438.1"/>
    </source>
</evidence>
<evidence type="ECO:0000256" key="6">
    <source>
        <dbReference type="ARBA" id="ARBA00022723"/>
    </source>
</evidence>
<dbReference type="PANTHER" id="PTHR43226">
    <property type="entry name" value="XAA-PRO AMINOPEPTIDASE 3"/>
    <property type="match status" value="1"/>
</dbReference>
<organism evidence="12 13">
    <name type="scientific">Neolewinella antarctica</name>
    <dbReference type="NCBI Taxonomy" id="442734"/>
    <lineage>
        <taxon>Bacteria</taxon>
        <taxon>Pseudomonadati</taxon>
        <taxon>Bacteroidota</taxon>
        <taxon>Saprospiria</taxon>
        <taxon>Saprospirales</taxon>
        <taxon>Lewinellaceae</taxon>
        <taxon>Neolewinella</taxon>
    </lineage>
</organism>
<dbReference type="SMART" id="SM01011">
    <property type="entry name" value="AMP_N"/>
    <property type="match status" value="1"/>
</dbReference>
<comment type="similarity">
    <text evidence="3 10">Belongs to the peptidase M24B family.</text>
</comment>
<gene>
    <name evidence="12" type="ORF">GGR27_003961</name>
</gene>
<dbReference type="RefSeq" id="WP_168040458.1">
    <property type="nucleotide sequence ID" value="NZ_JAATJH010000012.1"/>
</dbReference>
<dbReference type="CDD" id="cd01087">
    <property type="entry name" value="Prolidase"/>
    <property type="match status" value="1"/>
</dbReference>
<protein>
    <recommendedName>
        <fullName evidence="4">Xaa-Pro aminopeptidase</fullName>
        <ecNumber evidence="4">3.4.11.9</ecNumber>
    </recommendedName>
</protein>
<dbReference type="SUPFAM" id="SSF53092">
    <property type="entry name" value="Creatinase/prolidase N-terminal domain"/>
    <property type="match status" value="1"/>
</dbReference>
<dbReference type="InterPro" id="IPR000994">
    <property type="entry name" value="Pept_M24"/>
</dbReference>
<dbReference type="InterPro" id="IPR029149">
    <property type="entry name" value="Creatin/AminoP/Spt16_N"/>
</dbReference>
<keyword evidence="5" id="KW-0645">Protease</keyword>
<comment type="caution">
    <text evidence="12">The sequence shown here is derived from an EMBL/GenBank/DDBJ whole genome shotgun (WGS) entry which is preliminary data.</text>
</comment>
<evidence type="ECO:0000256" key="3">
    <source>
        <dbReference type="ARBA" id="ARBA00008766"/>
    </source>
</evidence>
<dbReference type="SUPFAM" id="SSF55920">
    <property type="entry name" value="Creatinase/aminopeptidase"/>
    <property type="match status" value="1"/>
</dbReference>
<evidence type="ECO:0000256" key="1">
    <source>
        <dbReference type="ARBA" id="ARBA00001424"/>
    </source>
</evidence>
<keyword evidence="8" id="KW-0482">Metalloprotease</keyword>
<name>A0ABX0XHX7_9BACT</name>
<dbReference type="Pfam" id="PF00557">
    <property type="entry name" value="Peptidase_M24"/>
    <property type="match status" value="1"/>
</dbReference>
<evidence type="ECO:0000256" key="8">
    <source>
        <dbReference type="ARBA" id="ARBA00023049"/>
    </source>
</evidence>
<evidence type="ECO:0000313" key="13">
    <source>
        <dbReference type="Proteomes" id="UP000770785"/>
    </source>
</evidence>
<evidence type="ECO:0000256" key="2">
    <source>
        <dbReference type="ARBA" id="ARBA00001936"/>
    </source>
</evidence>
<dbReference type="Gene3D" id="3.40.350.10">
    <property type="entry name" value="Creatinase/prolidase N-terminal domain"/>
    <property type="match status" value="1"/>
</dbReference>
<reference evidence="12 13" key="1">
    <citation type="submission" date="2020-03" db="EMBL/GenBank/DDBJ databases">
        <title>Genomic Encyclopedia of Type Strains, Phase IV (KMG-IV): sequencing the most valuable type-strain genomes for metagenomic binning, comparative biology and taxonomic classification.</title>
        <authorList>
            <person name="Goeker M."/>
        </authorList>
    </citation>
    <scope>NUCLEOTIDE SEQUENCE [LARGE SCALE GENOMIC DNA]</scope>
    <source>
        <strain evidence="12 13">DSM 105096</strain>
    </source>
</reference>
<comment type="cofactor">
    <cofactor evidence="2">
        <name>Mn(2+)</name>
        <dbReference type="ChEBI" id="CHEBI:29035"/>
    </cofactor>
</comment>
<dbReference type="EC" id="3.4.11.9" evidence="4"/>
<feature type="domain" description="Aminopeptidase P N-terminal" evidence="11">
    <location>
        <begin position="2"/>
        <end position="131"/>
    </location>
</feature>
<evidence type="ECO:0000256" key="10">
    <source>
        <dbReference type="RuleBase" id="RU000590"/>
    </source>
</evidence>
<dbReference type="InterPro" id="IPR001131">
    <property type="entry name" value="Peptidase_M24B_aminopep-P_CS"/>
</dbReference>
<dbReference type="InterPro" id="IPR036005">
    <property type="entry name" value="Creatinase/aminopeptidase-like"/>
</dbReference>
<keyword evidence="13" id="KW-1185">Reference proteome</keyword>
<evidence type="ECO:0000256" key="7">
    <source>
        <dbReference type="ARBA" id="ARBA00022801"/>
    </source>
</evidence>
<dbReference type="PANTHER" id="PTHR43226:SF4">
    <property type="entry name" value="XAA-PRO AMINOPEPTIDASE 3"/>
    <property type="match status" value="1"/>
</dbReference>
<keyword evidence="9" id="KW-0464">Manganese</keyword>
<proteinExistence type="inferred from homology"/>
<dbReference type="InterPro" id="IPR052433">
    <property type="entry name" value="X-Pro_dipept-like"/>
</dbReference>
<evidence type="ECO:0000256" key="5">
    <source>
        <dbReference type="ARBA" id="ARBA00022670"/>
    </source>
</evidence>
<evidence type="ECO:0000256" key="9">
    <source>
        <dbReference type="ARBA" id="ARBA00023211"/>
    </source>
</evidence>
<keyword evidence="6 10" id="KW-0479">Metal-binding</keyword>